<dbReference type="Proteomes" id="UP000532440">
    <property type="component" value="Unassembled WGS sequence"/>
</dbReference>
<dbReference type="AlphaFoldDB" id="A0A7W8HG41"/>
<evidence type="ECO:0000313" key="2">
    <source>
        <dbReference type="Proteomes" id="UP000532440"/>
    </source>
</evidence>
<organism evidence="1 2">
    <name type="scientific">Quisquiliibacterium transsilvanicum</name>
    <dbReference type="NCBI Taxonomy" id="1549638"/>
    <lineage>
        <taxon>Bacteria</taxon>
        <taxon>Pseudomonadati</taxon>
        <taxon>Pseudomonadota</taxon>
        <taxon>Betaproteobacteria</taxon>
        <taxon>Burkholderiales</taxon>
        <taxon>Burkholderiaceae</taxon>
        <taxon>Quisquiliibacterium</taxon>
    </lineage>
</organism>
<evidence type="ECO:0008006" key="3">
    <source>
        <dbReference type="Google" id="ProtNLM"/>
    </source>
</evidence>
<keyword evidence="2" id="KW-1185">Reference proteome</keyword>
<dbReference type="InterPro" id="IPR053785">
    <property type="entry name" value="PhaP6-like"/>
</dbReference>
<dbReference type="NCBIfam" id="NF045536">
    <property type="entry name" value="phasin_PhaP6"/>
    <property type="match status" value="1"/>
</dbReference>
<dbReference type="EMBL" id="JACHGB010000003">
    <property type="protein sequence ID" value="MBB5271474.1"/>
    <property type="molecule type" value="Genomic_DNA"/>
</dbReference>
<protein>
    <recommendedName>
        <fullName evidence="3">Phasin domain-containing protein</fullName>
    </recommendedName>
</protein>
<accession>A0A7W8HG41</accession>
<gene>
    <name evidence="1" type="ORF">HNQ70_001484</name>
</gene>
<evidence type="ECO:0000313" key="1">
    <source>
        <dbReference type="EMBL" id="MBB5271474.1"/>
    </source>
</evidence>
<reference evidence="1 2" key="1">
    <citation type="submission" date="2020-08" db="EMBL/GenBank/DDBJ databases">
        <title>Genomic Encyclopedia of Type Strains, Phase IV (KMG-IV): sequencing the most valuable type-strain genomes for metagenomic binning, comparative biology and taxonomic classification.</title>
        <authorList>
            <person name="Goeker M."/>
        </authorList>
    </citation>
    <scope>NUCLEOTIDE SEQUENCE [LARGE SCALE GENOMIC DNA]</scope>
    <source>
        <strain evidence="1 2">DSM 29781</strain>
    </source>
</reference>
<comment type="caution">
    <text evidence="1">The sequence shown here is derived from an EMBL/GenBank/DDBJ whole genome shotgun (WGS) entry which is preliminary data.</text>
</comment>
<name>A0A7W8HG41_9BURK</name>
<dbReference type="RefSeq" id="WP_183965890.1">
    <property type="nucleotide sequence ID" value="NZ_BAABEW010000001.1"/>
</dbReference>
<sequence length="135" mass="14529">MASRRSRNASSLAVKSAELAFAAPQVVAHRMMRMAAAGPVLSERDLREFQRMGTEKLSAFAESWNAMALQAARANQDLAAGFLRSLLSPLAWASPLAHTAAQLQSAALGVLHEGIDPVHREATANARRLALTKLR</sequence>
<proteinExistence type="predicted"/>